<dbReference type="OrthoDB" id="5947389at2759"/>
<dbReference type="GO" id="GO:0004601">
    <property type="term" value="F:peroxidase activity"/>
    <property type="evidence" value="ECO:0000318"/>
    <property type="project" value="GO_Central"/>
</dbReference>
<dbReference type="GO" id="GO:0046872">
    <property type="term" value="F:metal ion binding"/>
    <property type="evidence" value="ECO:0007669"/>
    <property type="project" value="UniProtKB-KW"/>
</dbReference>
<dbReference type="PeroxiBase" id="7247">
    <property type="entry name" value="NvePxDo01"/>
</dbReference>
<evidence type="ECO:0000313" key="5">
    <source>
        <dbReference type="EMBL" id="EDO44810.1"/>
    </source>
</evidence>
<proteinExistence type="predicted"/>
<feature type="non-terminal residue" evidence="5">
    <location>
        <position position="1"/>
    </location>
</feature>
<dbReference type="AlphaFoldDB" id="A7RUU2"/>
<reference evidence="5 6" key="1">
    <citation type="journal article" date="2007" name="Science">
        <title>Sea anemone genome reveals ancestral eumetazoan gene repertoire and genomic organization.</title>
        <authorList>
            <person name="Putnam N.H."/>
            <person name="Srivastava M."/>
            <person name="Hellsten U."/>
            <person name="Dirks B."/>
            <person name="Chapman J."/>
            <person name="Salamov A."/>
            <person name="Terry A."/>
            <person name="Shapiro H."/>
            <person name="Lindquist E."/>
            <person name="Kapitonov V.V."/>
            <person name="Jurka J."/>
            <person name="Genikhovich G."/>
            <person name="Grigoriev I.V."/>
            <person name="Lucas S.M."/>
            <person name="Steele R.E."/>
            <person name="Finnerty J.R."/>
            <person name="Technau U."/>
            <person name="Martindale M.Q."/>
            <person name="Rokhsar D.S."/>
        </authorList>
    </citation>
    <scope>NUCLEOTIDE SEQUENCE [LARGE SCALE GENOMIC DNA]</scope>
    <source>
        <strain evidence="6">CH2 X CH6</strain>
    </source>
</reference>
<dbReference type="InterPro" id="IPR019791">
    <property type="entry name" value="Haem_peroxidase_animal"/>
</dbReference>
<dbReference type="KEGG" id="nve:5516824"/>
<dbReference type="InterPro" id="IPR010255">
    <property type="entry name" value="Haem_peroxidase_sf"/>
</dbReference>
<dbReference type="GO" id="GO:0005576">
    <property type="term" value="C:extracellular region"/>
    <property type="evidence" value="ECO:0007669"/>
    <property type="project" value="UniProtKB-SubCell"/>
</dbReference>
<keyword evidence="2" id="KW-0964">Secreted</keyword>
<dbReference type="GO" id="GO:0006979">
    <property type="term" value="P:response to oxidative stress"/>
    <property type="evidence" value="ECO:0007669"/>
    <property type="project" value="InterPro"/>
</dbReference>
<keyword evidence="4" id="KW-0408">Iron</keyword>
<dbReference type="GO" id="GO:0020037">
    <property type="term" value="F:heme binding"/>
    <property type="evidence" value="ECO:0007669"/>
    <property type="project" value="InterPro"/>
</dbReference>
<feature type="binding site" description="axial binding residue" evidence="4">
    <location>
        <position position="306"/>
    </location>
    <ligand>
        <name>heme b</name>
        <dbReference type="ChEBI" id="CHEBI:60344"/>
    </ligand>
    <ligandPart>
        <name>Fe</name>
        <dbReference type="ChEBI" id="CHEBI:18248"/>
    </ligandPart>
</feature>
<dbReference type="InterPro" id="IPR037120">
    <property type="entry name" value="Haem_peroxidase_sf_animal"/>
</dbReference>
<keyword evidence="3" id="KW-0325">Glycoprotein</keyword>
<gene>
    <name evidence="5" type="ORF">NEMVEDRAFT_v1g94140</name>
</gene>
<dbReference type="SUPFAM" id="SSF48113">
    <property type="entry name" value="Heme-dependent peroxidases"/>
    <property type="match status" value="1"/>
</dbReference>
<evidence type="ECO:0000256" key="3">
    <source>
        <dbReference type="ARBA" id="ARBA00023180"/>
    </source>
</evidence>
<dbReference type="EMBL" id="DS469541">
    <property type="protein sequence ID" value="EDO44810.1"/>
    <property type="molecule type" value="Genomic_DNA"/>
</dbReference>
<dbReference type="eggNOG" id="KOG2408">
    <property type="taxonomic scope" value="Eukaryota"/>
</dbReference>
<evidence type="ECO:0008006" key="7">
    <source>
        <dbReference type="Google" id="ProtNLM"/>
    </source>
</evidence>
<keyword evidence="4" id="KW-0349">Heme</keyword>
<keyword evidence="6" id="KW-1185">Reference proteome</keyword>
<dbReference type="PRINTS" id="PR00457">
    <property type="entry name" value="ANPEROXIDASE"/>
</dbReference>
<dbReference type="PROSITE" id="PS50292">
    <property type="entry name" value="PEROXIDASE_3"/>
    <property type="match status" value="1"/>
</dbReference>
<organism evidence="5 6">
    <name type="scientific">Nematostella vectensis</name>
    <name type="common">Starlet sea anemone</name>
    <dbReference type="NCBI Taxonomy" id="45351"/>
    <lineage>
        <taxon>Eukaryota</taxon>
        <taxon>Metazoa</taxon>
        <taxon>Cnidaria</taxon>
        <taxon>Anthozoa</taxon>
        <taxon>Hexacorallia</taxon>
        <taxon>Actiniaria</taxon>
        <taxon>Edwardsiidae</taxon>
        <taxon>Nematostella</taxon>
    </lineage>
</organism>
<dbReference type="HOGENOM" id="CLU_006087_2_2_1"/>
<evidence type="ECO:0000256" key="2">
    <source>
        <dbReference type="ARBA" id="ARBA00022525"/>
    </source>
</evidence>
<dbReference type="STRING" id="45351.A7RUU2"/>
<evidence type="ECO:0000256" key="4">
    <source>
        <dbReference type="PIRSR" id="PIRSR619791-2"/>
    </source>
</evidence>
<dbReference type="PhylomeDB" id="A7RUU2"/>
<evidence type="ECO:0000313" key="6">
    <source>
        <dbReference type="Proteomes" id="UP000001593"/>
    </source>
</evidence>
<accession>A7RUU2</accession>
<dbReference type="PANTHER" id="PTHR11475">
    <property type="entry name" value="OXIDASE/PEROXIDASE"/>
    <property type="match status" value="1"/>
</dbReference>
<feature type="non-terminal residue" evidence="5">
    <location>
        <position position="507"/>
    </location>
</feature>
<sequence>SAQRFPRIDAVGNNVHHPNLGKPMMPLLRLAKPAYADGFEEPSGQARPGPRAISNAIFDQRVDVFSKEGLNEFHMHFGQLVAHDTDFATPYANFLTSENFGIPIPAGDPWFDPHGTGTQMMRFRRSAKLQTTGKLHGKPREQVNKITAFLDLSFLYGSQAERTQMLRSMKHGKLKHQEGEMITPNTKQVPNLNLLNGPRDKMLVSGDNRVNVQPGLIALHTLWSREHNHICDEIRARTPDMDDETLFQHARALTRAKWQKIVWEEYLPTVIGSEEFARLGKYQGYNSSIHVGIFNEFSTAAFRFGHSQIGNTMHRLNENWEMAEQGHLSLRDAYFNPGRVIQEGGIEPLIRGMLKQFAQNVDTKFTDAVRNFLFGTNTMGLDLVSLGIQRGRDHGLADYNAVREAIGLPRRASFAEITPDENTLKKFEVYPSVDDVDLWVGGLAEEHVEGGCVGETFARIIAMQFKVLRDGDRFWYENPDTMVYNLRDRTRLPTKVVTMNEVLQRTT</sequence>
<evidence type="ECO:0000256" key="1">
    <source>
        <dbReference type="ARBA" id="ARBA00004613"/>
    </source>
</evidence>
<dbReference type="InParanoid" id="A7RUU2"/>
<dbReference type="PANTHER" id="PTHR11475:SF4">
    <property type="entry name" value="CHORION PEROXIDASE"/>
    <property type="match status" value="1"/>
</dbReference>
<dbReference type="Gene3D" id="1.10.640.10">
    <property type="entry name" value="Haem peroxidase domain superfamily, animal type"/>
    <property type="match status" value="1"/>
</dbReference>
<keyword evidence="4" id="KW-0479">Metal-binding</keyword>
<protein>
    <recommendedName>
        <fullName evidence="7">Peroxidase</fullName>
    </recommendedName>
</protein>
<dbReference type="Pfam" id="PF03098">
    <property type="entry name" value="An_peroxidase"/>
    <property type="match status" value="1"/>
</dbReference>
<dbReference type="Proteomes" id="UP000001593">
    <property type="component" value="Unassembled WGS sequence"/>
</dbReference>
<comment type="subcellular location">
    <subcellularLocation>
        <location evidence="1">Secreted</location>
    </subcellularLocation>
</comment>
<name>A7RUU2_NEMVE</name>